<evidence type="ECO:0000259" key="2">
    <source>
        <dbReference type="Pfam" id="PF04945"/>
    </source>
</evidence>
<reference evidence="3 4" key="1">
    <citation type="journal article" date="2011" name="Stand. Genomic Sci.">
        <title>Complete genome sequence of Haliscomenobacter hydrossis type strain (O).</title>
        <authorList>
            <consortium name="US DOE Joint Genome Institute (JGI-PGF)"/>
            <person name="Daligault H."/>
            <person name="Lapidus A."/>
            <person name="Zeytun A."/>
            <person name="Nolan M."/>
            <person name="Lucas S."/>
            <person name="Del Rio T.G."/>
            <person name="Tice H."/>
            <person name="Cheng J.F."/>
            <person name="Tapia R."/>
            <person name="Han C."/>
            <person name="Goodwin L."/>
            <person name="Pitluck S."/>
            <person name="Liolios K."/>
            <person name="Pagani I."/>
            <person name="Ivanova N."/>
            <person name="Huntemann M."/>
            <person name="Mavromatis K."/>
            <person name="Mikhailova N."/>
            <person name="Pati A."/>
            <person name="Chen A."/>
            <person name="Palaniappan K."/>
            <person name="Land M."/>
            <person name="Hauser L."/>
            <person name="Brambilla E.M."/>
            <person name="Rohde M."/>
            <person name="Verbarg S."/>
            <person name="Goker M."/>
            <person name="Bristow J."/>
            <person name="Eisen J.A."/>
            <person name="Markowitz V."/>
            <person name="Hugenholtz P."/>
            <person name="Kyrpides N.C."/>
            <person name="Klenk H.P."/>
            <person name="Woyke T."/>
        </authorList>
    </citation>
    <scope>NUCLEOTIDE SEQUENCE [LARGE SCALE GENOMIC DNA]</scope>
    <source>
        <strain evidence="4">ATCC 27775 / DSM 1100 / LMG 10767 / O</strain>
    </source>
</reference>
<dbReference type="Proteomes" id="UP000008461">
    <property type="component" value="Chromosome"/>
</dbReference>
<evidence type="ECO:0000256" key="1">
    <source>
        <dbReference type="SAM" id="SignalP"/>
    </source>
</evidence>
<accession>F4L5A3</accession>
<dbReference type="NCBIfam" id="NF041384">
    <property type="entry name" value="YHS_seleno_dom"/>
    <property type="match status" value="1"/>
</dbReference>
<name>F4L5A3_HALH1</name>
<protein>
    <submittedName>
        <fullName evidence="3">YHS domain-containing protein</fullName>
    </submittedName>
</protein>
<organism evidence="3 4">
    <name type="scientific">Haliscomenobacter hydrossis (strain ATCC 27775 / DSM 1100 / LMG 10767 / O)</name>
    <dbReference type="NCBI Taxonomy" id="760192"/>
    <lineage>
        <taxon>Bacteria</taxon>
        <taxon>Pseudomonadati</taxon>
        <taxon>Bacteroidota</taxon>
        <taxon>Saprospiria</taxon>
        <taxon>Saprospirales</taxon>
        <taxon>Haliscomenobacteraceae</taxon>
        <taxon>Haliscomenobacter</taxon>
    </lineage>
</organism>
<feature type="domain" description="YHS" evidence="2">
    <location>
        <begin position="43"/>
        <end position="88"/>
    </location>
</feature>
<dbReference type="eggNOG" id="COG3350">
    <property type="taxonomic scope" value="Bacteria"/>
</dbReference>
<evidence type="ECO:0000313" key="4">
    <source>
        <dbReference type="Proteomes" id="UP000008461"/>
    </source>
</evidence>
<dbReference type="KEGG" id="hhy:Halhy_1898"/>
<proteinExistence type="predicted"/>
<dbReference type="InterPro" id="IPR007029">
    <property type="entry name" value="YHS_dom"/>
</dbReference>
<dbReference type="STRING" id="760192.Halhy_1898"/>
<dbReference type="HOGENOM" id="CLU_087914_2_0_10"/>
<dbReference type="EMBL" id="CP002691">
    <property type="protein sequence ID" value="AEE49783.1"/>
    <property type="molecule type" value="Genomic_DNA"/>
</dbReference>
<dbReference type="OrthoDB" id="344729at2"/>
<sequence length="150" mass="16957">MKTLLPSILVLGLVFNSLALLAQNNYNVNVDKKNLAVQGYDLVAYFEDHKPVKGSEEFTFKYETATYHFASKAHLNTFKKNPEKYLPEYGGFCAYGVSRGYAVGVDPDAWSIVDGKLYLNYSLKVQKTWSEDKPGYIKKADQNWPTVGKN</sequence>
<reference key="2">
    <citation type="submission" date="2011-04" db="EMBL/GenBank/DDBJ databases">
        <title>Complete sequence of chromosome of Haliscomenobacter hydrossis DSM 1100.</title>
        <authorList>
            <consortium name="US DOE Joint Genome Institute (JGI-PGF)"/>
            <person name="Lucas S."/>
            <person name="Han J."/>
            <person name="Lapidus A."/>
            <person name="Bruce D."/>
            <person name="Goodwin L."/>
            <person name="Pitluck S."/>
            <person name="Peters L."/>
            <person name="Kyrpides N."/>
            <person name="Mavromatis K."/>
            <person name="Ivanova N."/>
            <person name="Ovchinnikova G."/>
            <person name="Pagani I."/>
            <person name="Daligault H."/>
            <person name="Detter J.C."/>
            <person name="Han C."/>
            <person name="Land M."/>
            <person name="Hauser L."/>
            <person name="Markowitz V."/>
            <person name="Cheng J.-F."/>
            <person name="Hugenholtz P."/>
            <person name="Woyke T."/>
            <person name="Wu D."/>
            <person name="Verbarg S."/>
            <person name="Frueling A."/>
            <person name="Brambilla E."/>
            <person name="Klenk H.-P."/>
            <person name="Eisen J.A."/>
        </authorList>
    </citation>
    <scope>NUCLEOTIDE SEQUENCE</scope>
    <source>
        <strain>DSM 1100</strain>
    </source>
</reference>
<dbReference type="AlphaFoldDB" id="F4L5A3"/>
<evidence type="ECO:0000313" key="3">
    <source>
        <dbReference type="EMBL" id="AEE49783.1"/>
    </source>
</evidence>
<keyword evidence="1" id="KW-0732">Signal</keyword>
<dbReference type="Pfam" id="PF04945">
    <property type="entry name" value="YHS"/>
    <property type="match status" value="1"/>
</dbReference>
<feature type="signal peptide" evidence="1">
    <location>
        <begin position="1"/>
        <end position="22"/>
    </location>
</feature>
<gene>
    <name evidence="3" type="ordered locus">Halhy_1898</name>
</gene>
<keyword evidence="4" id="KW-1185">Reference proteome</keyword>
<feature type="chain" id="PRO_5003310718" evidence="1">
    <location>
        <begin position="23"/>
        <end position="150"/>
    </location>
</feature>
<dbReference type="RefSeq" id="WP_013764336.1">
    <property type="nucleotide sequence ID" value="NC_015510.1"/>
</dbReference>